<dbReference type="InterPro" id="IPR047200">
    <property type="entry name" value="MFS_YcaD-like"/>
</dbReference>
<dbReference type="InterPro" id="IPR020846">
    <property type="entry name" value="MFS_dom"/>
</dbReference>
<dbReference type="GO" id="GO:0022857">
    <property type="term" value="F:transmembrane transporter activity"/>
    <property type="evidence" value="ECO:0007669"/>
    <property type="project" value="InterPro"/>
</dbReference>
<dbReference type="AlphaFoldDB" id="A0A318T3F9"/>
<feature type="transmembrane region" description="Helical" evidence="5">
    <location>
        <begin position="158"/>
        <end position="180"/>
    </location>
</feature>
<feature type="transmembrane region" description="Helical" evidence="5">
    <location>
        <begin position="316"/>
        <end position="337"/>
    </location>
</feature>
<feature type="transmembrane region" description="Helical" evidence="5">
    <location>
        <begin position="291"/>
        <end position="310"/>
    </location>
</feature>
<dbReference type="InterPro" id="IPR011701">
    <property type="entry name" value="MFS"/>
</dbReference>
<accession>A0A318T3F9</accession>
<dbReference type="EMBL" id="QJTF01000006">
    <property type="protein sequence ID" value="PYE88653.1"/>
    <property type="molecule type" value="Genomic_DNA"/>
</dbReference>
<gene>
    <name evidence="7" type="ORF">C7477_10622</name>
</gene>
<proteinExistence type="predicted"/>
<feature type="transmembrane region" description="Helical" evidence="5">
    <location>
        <begin position="229"/>
        <end position="254"/>
    </location>
</feature>
<name>A0A318T3F9_9HYPH</name>
<evidence type="ECO:0000256" key="5">
    <source>
        <dbReference type="SAM" id="Phobius"/>
    </source>
</evidence>
<keyword evidence="1 5" id="KW-0812">Transmembrane</keyword>
<feature type="transmembrane region" description="Helical" evidence="5">
    <location>
        <begin position="377"/>
        <end position="400"/>
    </location>
</feature>
<dbReference type="OrthoDB" id="9810614at2"/>
<dbReference type="InterPro" id="IPR036259">
    <property type="entry name" value="MFS_trans_sf"/>
</dbReference>
<dbReference type="Gene3D" id="1.20.1250.20">
    <property type="entry name" value="MFS general substrate transporter like domains"/>
    <property type="match status" value="2"/>
</dbReference>
<evidence type="ECO:0000256" key="1">
    <source>
        <dbReference type="ARBA" id="ARBA00022692"/>
    </source>
</evidence>
<comment type="caution">
    <text evidence="7">The sequence shown here is derived from an EMBL/GenBank/DDBJ whole genome shotgun (WGS) entry which is preliminary data.</text>
</comment>
<dbReference type="Proteomes" id="UP000247454">
    <property type="component" value="Unassembled WGS sequence"/>
</dbReference>
<feature type="transmembrane region" description="Helical" evidence="5">
    <location>
        <begin position="125"/>
        <end position="146"/>
    </location>
</feature>
<feature type="transmembrane region" description="Helical" evidence="5">
    <location>
        <begin position="186"/>
        <end position="208"/>
    </location>
</feature>
<keyword evidence="2 5" id="KW-1133">Transmembrane helix</keyword>
<evidence type="ECO:0000256" key="2">
    <source>
        <dbReference type="ARBA" id="ARBA00022989"/>
    </source>
</evidence>
<dbReference type="SUPFAM" id="SSF103473">
    <property type="entry name" value="MFS general substrate transporter"/>
    <property type="match status" value="1"/>
</dbReference>
<dbReference type="PANTHER" id="PTHR23521:SF3">
    <property type="entry name" value="MFS TRANSPORTER"/>
    <property type="match status" value="1"/>
</dbReference>
<evidence type="ECO:0000313" key="7">
    <source>
        <dbReference type="EMBL" id="PYE88653.1"/>
    </source>
</evidence>
<keyword evidence="8" id="KW-1185">Reference proteome</keyword>
<feature type="region of interest" description="Disordered" evidence="4">
    <location>
        <begin position="408"/>
        <end position="440"/>
    </location>
</feature>
<feature type="transmembrane region" description="Helical" evidence="5">
    <location>
        <begin position="20"/>
        <end position="45"/>
    </location>
</feature>
<feature type="transmembrane region" description="Helical" evidence="5">
    <location>
        <begin position="100"/>
        <end position="119"/>
    </location>
</feature>
<feature type="transmembrane region" description="Helical" evidence="5">
    <location>
        <begin position="349"/>
        <end position="371"/>
    </location>
</feature>
<dbReference type="Pfam" id="PF07690">
    <property type="entry name" value="MFS_1"/>
    <property type="match status" value="1"/>
</dbReference>
<evidence type="ECO:0000313" key="8">
    <source>
        <dbReference type="Proteomes" id="UP000247454"/>
    </source>
</evidence>
<dbReference type="GO" id="GO:0005886">
    <property type="term" value="C:plasma membrane"/>
    <property type="evidence" value="ECO:0007669"/>
    <property type="project" value="TreeGrafter"/>
</dbReference>
<protein>
    <submittedName>
        <fullName evidence="7">Putative MFS family arabinose efflux permease</fullName>
    </submittedName>
</protein>
<organism evidence="7 8">
    <name type="scientific">Phyllobacterium leguminum</name>
    <dbReference type="NCBI Taxonomy" id="314237"/>
    <lineage>
        <taxon>Bacteria</taxon>
        <taxon>Pseudomonadati</taxon>
        <taxon>Pseudomonadota</taxon>
        <taxon>Alphaproteobacteria</taxon>
        <taxon>Hyphomicrobiales</taxon>
        <taxon>Phyllobacteriaceae</taxon>
        <taxon>Phyllobacterium</taxon>
    </lineage>
</organism>
<evidence type="ECO:0000256" key="4">
    <source>
        <dbReference type="SAM" id="MobiDB-lite"/>
    </source>
</evidence>
<dbReference type="PANTHER" id="PTHR23521">
    <property type="entry name" value="TRANSPORTER MFS SUPERFAMILY"/>
    <property type="match status" value="1"/>
</dbReference>
<evidence type="ECO:0000256" key="3">
    <source>
        <dbReference type="ARBA" id="ARBA00023136"/>
    </source>
</evidence>
<feature type="domain" description="Major facilitator superfamily (MFS) profile" evidence="6">
    <location>
        <begin position="222"/>
        <end position="440"/>
    </location>
</feature>
<sequence>MEIFVYASPDGKPLRTFPGLALDSGVVLFRSFVQIFALLCGTAFLLAGSGLHGLLLPLRGGDAGFAISSLGLLGTAWAGGFIAGCLLAPRLVRRVGHVRAFGFFASSAAIIALMTGLFIDSTVWIILRAFTGFSMAGAFMVIESWLNERATNETRGQIFGLYMMVNYGAVMSGQMIVAAGDVRNDGLFMVTGIFLCLALIPTAISTASSPKPLSEVQLDLKALYRNSPVAFISCILIGIANGAWGTLGAVYGAGSGIDTTMIALMVSFTILAGALTQIPVGRFSDKIDRRFVLASVAGASSLVGLAIFLIAPTNAIVILVMTALYGGLAYALYPVAVAHANDFAASENYVKISGGLLLLYGFGTMIGPLVAAAAMEYLWPAALFAVTALAHVSITAYALVRSRQRAAPSAAQKDSFQSLPERAATPEGLKLIPRAEGEQN</sequence>
<reference evidence="7 8" key="1">
    <citation type="submission" date="2018-06" db="EMBL/GenBank/DDBJ databases">
        <title>Genomic Encyclopedia of Type Strains, Phase III (KMG-III): the genomes of soil and plant-associated and newly described type strains.</title>
        <authorList>
            <person name="Whitman W."/>
        </authorList>
    </citation>
    <scope>NUCLEOTIDE SEQUENCE [LARGE SCALE GENOMIC DNA]</scope>
    <source>
        <strain evidence="7 8">ORS 1419</strain>
    </source>
</reference>
<evidence type="ECO:0000259" key="6">
    <source>
        <dbReference type="PROSITE" id="PS50850"/>
    </source>
</evidence>
<dbReference type="CDD" id="cd17477">
    <property type="entry name" value="MFS_YcaD_like"/>
    <property type="match status" value="1"/>
</dbReference>
<feature type="transmembrane region" description="Helical" evidence="5">
    <location>
        <begin position="65"/>
        <end position="88"/>
    </location>
</feature>
<keyword evidence="3 5" id="KW-0472">Membrane</keyword>
<dbReference type="PROSITE" id="PS50850">
    <property type="entry name" value="MFS"/>
    <property type="match status" value="1"/>
</dbReference>
<feature type="transmembrane region" description="Helical" evidence="5">
    <location>
        <begin position="260"/>
        <end position="279"/>
    </location>
</feature>